<evidence type="ECO:0000313" key="8">
    <source>
        <dbReference type="Proteomes" id="UP000241421"/>
    </source>
</evidence>
<gene>
    <name evidence="7" type="ORF">C7C56_011645</name>
</gene>
<dbReference type="EMBL" id="PXWF02000191">
    <property type="protein sequence ID" value="PWF48482.1"/>
    <property type="molecule type" value="Genomic_DNA"/>
</dbReference>
<keyword evidence="5 6" id="KW-0472">Membrane</keyword>
<keyword evidence="4 6" id="KW-1133">Transmembrane helix</keyword>
<dbReference type="GO" id="GO:0016020">
    <property type="term" value="C:membrane"/>
    <property type="evidence" value="ECO:0007669"/>
    <property type="project" value="UniProtKB-SubCell"/>
</dbReference>
<feature type="transmembrane region" description="Helical" evidence="6">
    <location>
        <begin position="281"/>
        <end position="300"/>
    </location>
</feature>
<evidence type="ECO:0000256" key="6">
    <source>
        <dbReference type="SAM" id="Phobius"/>
    </source>
</evidence>
<dbReference type="PANTHER" id="PTHR21716:SF62">
    <property type="entry name" value="TRANSPORT PROTEIN YDBI-RELATED"/>
    <property type="match status" value="1"/>
</dbReference>
<comment type="subcellular location">
    <subcellularLocation>
        <location evidence="1">Membrane</location>
        <topology evidence="1">Multi-pass membrane protein</topology>
    </subcellularLocation>
</comment>
<reference evidence="7 8" key="1">
    <citation type="submission" date="2018-04" db="EMBL/GenBank/DDBJ databases">
        <title>Massilia violaceinigra sp. nov., a novel purple-pigmented bacterium isolated from Tianshan glacier, Xinjiang, China.</title>
        <authorList>
            <person name="Wang H."/>
        </authorList>
    </citation>
    <scope>NUCLEOTIDE SEQUENCE [LARGE SCALE GENOMIC DNA]</scope>
    <source>
        <strain evidence="7 8">B448-2</strain>
    </source>
</reference>
<organism evidence="7 8">
    <name type="scientific">Massilia glaciei</name>
    <dbReference type="NCBI Taxonomy" id="1524097"/>
    <lineage>
        <taxon>Bacteria</taxon>
        <taxon>Pseudomonadati</taxon>
        <taxon>Pseudomonadota</taxon>
        <taxon>Betaproteobacteria</taxon>
        <taxon>Burkholderiales</taxon>
        <taxon>Oxalobacteraceae</taxon>
        <taxon>Telluria group</taxon>
        <taxon>Massilia</taxon>
    </lineage>
</organism>
<dbReference type="AlphaFoldDB" id="A0A2U2HM22"/>
<name>A0A2U2HM22_9BURK</name>
<keyword evidence="3 6" id="KW-0812">Transmembrane</keyword>
<accession>A0A2U2HM22</accession>
<evidence type="ECO:0000256" key="5">
    <source>
        <dbReference type="ARBA" id="ARBA00023136"/>
    </source>
</evidence>
<feature type="transmembrane region" description="Helical" evidence="6">
    <location>
        <begin position="82"/>
        <end position="101"/>
    </location>
</feature>
<proteinExistence type="inferred from homology"/>
<feature type="transmembrane region" description="Helical" evidence="6">
    <location>
        <begin position="51"/>
        <end position="70"/>
    </location>
</feature>
<dbReference type="OrthoDB" id="5761230at2"/>
<feature type="transmembrane region" description="Helical" evidence="6">
    <location>
        <begin position="163"/>
        <end position="182"/>
    </location>
</feature>
<feature type="transmembrane region" description="Helical" evidence="6">
    <location>
        <begin position="256"/>
        <end position="274"/>
    </location>
</feature>
<comment type="similarity">
    <text evidence="2">Belongs to the autoinducer-2 exporter (AI-2E) (TC 2.A.86) family.</text>
</comment>
<dbReference type="PANTHER" id="PTHR21716">
    <property type="entry name" value="TRANSMEMBRANE PROTEIN"/>
    <property type="match status" value="1"/>
</dbReference>
<dbReference type="InterPro" id="IPR002549">
    <property type="entry name" value="AI-2E-like"/>
</dbReference>
<feature type="transmembrane region" description="Helical" evidence="6">
    <location>
        <begin position="27"/>
        <end position="45"/>
    </location>
</feature>
<evidence type="ECO:0000256" key="1">
    <source>
        <dbReference type="ARBA" id="ARBA00004141"/>
    </source>
</evidence>
<evidence type="ECO:0000256" key="2">
    <source>
        <dbReference type="ARBA" id="ARBA00009773"/>
    </source>
</evidence>
<dbReference type="GO" id="GO:0055085">
    <property type="term" value="P:transmembrane transport"/>
    <property type="evidence" value="ECO:0007669"/>
    <property type="project" value="TreeGrafter"/>
</dbReference>
<evidence type="ECO:0000256" key="3">
    <source>
        <dbReference type="ARBA" id="ARBA00022692"/>
    </source>
</evidence>
<sequence>MTERPDPPDDDTHAGDAGDSRFIRHALAFYGIGAVLLLGLLALWFAAHVLLLIFASILVAIFLHKASCVLARRLPLSRPQSLAIVMALVLALLGIAGYVLVPRVARQSTQLWDTLPAALQGLQGYFTRYEWMRDIVRTLPSIEKIFSDASTIMNQARTLFSNVLGAIGSLLLIFFLGIYLAAQPHVYIKGFLALLPKPKRARAQALLDELGNTLAHWMIGKFLAMVIVGLATGTGLYLLGVPLAITLGVIAGLLDFIPYLGPILAGIPAVLIAFTHGPVMALYVMFLILAVQLLESYLLTPLVERRAVSLPPALTISMQVLLGLPFGLIGVALATPLTAALFVVVTMLYVHDVLGDRIEPPRRH</sequence>
<keyword evidence="8" id="KW-1185">Reference proteome</keyword>
<feature type="transmembrane region" description="Helical" evidence="6">
    <location>
        <begin position="222"/>
        <end position="250"/>
    </location>
</feature>
<dbReference type="Pfam" id="PF01594">
    <property type="entry name" value="AI-2E_transport"/>
    <property type="match status" value="1"/>
</dbReference>
<feature type="transmembrane region" description="Helical" evidence="6">
    <location>
        <begin position="320"/>
        <end position="350"/>
    </location>
</feature>
<dbReference type="Proteomes" id="UP000241421">
    <property type="component" value="Unassembled WGS sequence"/>
</dbReference>
<dbReference type="RefSeq" id="WP_106757569.1">
    <property type="nucleotide sequence ID" value="NZ_PXWF02000191.1"/>
</dbReference>
<comment type="caution">
    <text evidence="7">The sequence shown here is derived from an EMBL/GenBank/DDBJ whole genome shotgun (WGS) entry which is preliminary data.</text>
</comment>
<evidence type="ECO:0000313" key="7">
    <source>
        <dbReference type="EMBL" id="PWF48482.1"/>
    </source>
</evidence>
<protein>
    <submittedName>
        <fullName evidence="7">AI-2E family transporter</fullName>
    </submittedName>
</protein>
<evidence type="ECO:0000256" key="4">
    <source>
        <dbReference type="ARBA" id="ARBA00022989"/>
    </source>
</evidence>